<proteinExistence type="predicted"/>
<dbReference type="AlphaFoldDB" id="A0A815HZW6"/>
<dbReference type="Proteomes" id="UP000663828">
    <property type="component" value="Unassembled WGS sequence"/>
</dbReference>
<feature type="region of interest" description="Disordered" evidence="1">
    <location>
        <begin position="170"/>
        <end position="192"/>
    </location>
</feature>
<feature type="compositionally biased region" description="Acidic residues" evidence="1">
    <location>
        <begin position="397"/>
        <end position="407"/>
    </location>
</feature>
<dbReference type="EMBL" id="CAJNOR010002955">
    <property type="protein sequence ID" value="CAF1361179.1"/>
    <property type="molecule type" value="Genomic_DNA"/>
</dbReference>
<organism evidence="2 3">
    <name type="scientific">Adineta ricciae</name>
    <name type="common">Rotifer</name>
    <dbReference type="NCBI Taxonomy" id="249248"/>
    <lineage>
        <taxon>Eukaryota</taxon>
        <taxon>Metazoa</taxon>
        <taxon>Spiralia</taxon>
        <taxon>Gnathifera</taxon>
        <taxon>Rotifera</taxon>
        <taxon>Eurotatoria</taxon>
        <taxon>Bdelloidea</taxon>
        <taxon>Adinetida</taxon>
        <taxon>Adinetidae</taxon>
        <taxon>Adineta</taxon>
    </lineage>
</organism>
<evidence type="ECO:0000313" key="2">
    <source>
        <dbReference type="EMBL" id="CAF1361179.1"/>
    </source>
</evidence>
<feature type="compositionally biased region" description="Low complexity" evidence="1">
    <location>
        <begin position="223"/>
        <end position="237"/>
    </location>
</feature>
<gene>
    <name evidence="2" type="ORF">XAT740_LOCUS32023</name>
</gene>
<reference evidence="2" key="1">
    <citation type="submission" date="2021-02" db="EMBL/GenBank/DDBJ databases">
        <authorList>
            <person name="Nowell W R."/>
        </authorList>
    </citation>
    <scope>NUCLEOTIDE SEQUENCE</scope>
</reference>
<keyword evidence="3" id="KW-1185">Reference proteome</keyword>
<evidence type="ECO:0000313" key="3">
    <source>
        <dbReference type="Proteomes" id="UP000663828"/>
    </source>
</evidence>
<sequence>MTSSNSQVLSNRSCPSLCVRDLQQLLGNQSENPLINLATHAASTKKALNHFNMRVTQRLHRYRSMKKQWQEVATSKQSILSTLPPTDLLVTQDPMKHTKLSSKRSLVDSKASCVSDCSQTTVATDPLHSKIRQDLMKLRKIIKQNQIKSDDANPFIPPNSIRLLGERTSVPTTSDDQENQSSSHVNKEISSSLPSLNKLKPLDLVQISGCRMRSSTLPKSDSTDSGLGSTSNSSSTCSQYCKQQRSKQQNHDKTINICNCRVNPQSSHPTPPLPSDSATLRASPLLKKKANTSTKMTHNGRSKQTLPSRLSLLIPSAMNKKQPSFTKQETRLSHMRQVSTSADVTTRLYTYASSSSSNIPQSLKLKRDTSLLPILLHSSSCVGLQPRLSRSKKPEYTLEEDHEESYTNDDDDNYYYLLDYKQLINRLPKPIISNRPRYGKDDYGILFDQLAHIRDRMSDSNTYDEYARTT</sequence>
<feature type="region of interest" description="Disordered" evidence="1">
    <location>
        <begin position="386"/>
        <end position="407"/>
    </location>
</feature>
<accession>A0A815HZW6</accession>
<comment type="caution">
    <text evidence="2">The sequence shown here is derived from an EMBL/GenBank/DDBJ whole genome shotgun (WGS) entry which is preliminary data.</text>
</comment>
<name>A0A815HZW6_ADIRI</name>
<protein>
    <submittedName>
        <fullName evidence="2">Uncharacterized protein</fullName>
    </submittedName>
</protein>
<evidence type="ECO:0000256" key="1">
    <source>
        <dbReference type="SAM" id="MobiDB-lite"/>
    </source>
</evidence>
<feature type="region of interest" description="Disordered" evidence="1">
    <location>
        <begin position="213"/>
        <end position="237"/>
    </location>
</feature>
<feature type="compositionally biased region" description="Polar residues" evidence="1">
    <location>
        <begin position="170"/>
        <end position="184"/>
    </location>
</feature>